<dbReference type="Proteomes" id="UP001345219">
    <property type="component" value="Chromosome 21"/>
</dbReference>
<dbReference type="PANTHER" id="PTHR10593:SF231">
    <property type="entry name" value="PROTEIN INDETERMINATE-DOMAIN 13-RELATED"/>
    <property type="match status" value="1"/>
</dbReference>
<dbReference type="PANTHER" id="PTHR10593">
    <property type="entry name" value="SERINE/THREONINE-PROTEIN KINASE RIO"/>
    <property type="match status" value="1"/>
</dbReference>
<dbReference type="InterPro" id="IPR055185">
    <property type="entry name" value="C2CH-4th_BIRD-IDD"/>
</dbReference>
<dbReference type="Pfam" id="PF22992">
    <property type="entry name" value="C2CH-4th_BIRD-IDD"/>
    <property type="match status" value="1"/>
</dbReference>
<dbReference type="Pfam" id="PF22996">
    <property type="entry name" value="C2H2-2nd_BIRD-IDD"/>
    <property type="match status" value="1"/>
</dbReference>
<evidence type="ECO:0000313" key="11">
    <source>
        <dbReference type="EMBL" id="KAK4750086.1"/>
    </source>
</evidence>
<evidence type="ECO:0000256" key="6">
    <source>
        <dbReference type="ARBA" id="ARBA00023125"/>
    </source>
</evidence>
<dbReference type="InterPro" id="IPR055186">
    <property type="entry name" value="C2H2-2nd_BIRD-IDD"/>
</dbReference>
<dbReference type="EMBL" id="JAXIOK010000018">
    <property type="protein sequence ID" value="KAK4750086.1"/>
    <property type="molecule type" value="Genomic_DNA"/>
</dbReference>
<dbReference type="InterPro" id="IPR031140">
    <property type="entry name" value="IDD1-16"/>
</dbReference>
<evidence type="ECO:0000256" key="7">
    <source>
        <dbReference type="ARBA" id="ARBA00023163"/>
    </source>
</evidence>
<dbReference type="InterPro" id="IPR055187">
    <property type="entry name" value="C2CH-3rd_BIRD-IDD"/>
</dbReference>
<dbReference type="Pfam" id="PF22995">
    <property type="entry name" value="C2CH-3rd_BIRD-IDD"/>
    <property type="match status" value="1"/>
</dbReference>
<keyword evidence="2" id="KW-0677">Repeat</keyword>
<dbReference type="GO" id="GO:0003677">
    <property type="term" value="F:DNA binding"/>
    <property type="evidence" value="ECO:0007669"/>
    <property type="project" value="UniProtKB-KW"/>
</dbReference>
<evidence type="ECO:0000256" key="8">
    <source>
        <dbReference type="PROSITE-ProRule" id="PRU00042"/>
    </source>
</evidence>
<dbReference type="Pfam" id="PF00096">
    <property type="entry name" value="zf-C2H2"/>
    <property type="match status" value="1"/>
</dbReference>
<evidence type="ECO:0000256" key="1">
    <source>
        <dbReference type="ARBA" id="ARBA00022723"/>
    </source>
</evidence>
<evidence type="ECO:0000256" key="5">
    <source>
        <dbReference type="ARBA" id="ARBA00023015"/>
    </source>
</evidence>
<keyword evidence="7" id="KW-0804">Transcription</keyword>
<evidence type="ECO:0000256" key="4">
    <source>
        <dbReference type="ARBA" id="ARBA00022833"/>
    </source>
</evidence>
<dbReference type="FunFam" id="3.30.160.60:FF:000131">
    <property type="entry name" value="protein indeterminate-domain 5, chloroplastic-like"/>
    <property type="match status" value="1"/>
</dbReference>
<dbReference type="GO" id="GO:0008270">
    <property type="term" value="F:zinc ion binding"/>
    <property type="evidence" value="ECO:0007669"/>
    <property type="project" value="UniProtKB-KW"/>
</dbReference>
<keyword evidence="6" id="KW-0238">DNA-binding</keyword>
<dbReference type="PROSITE" id="PS00028">
    <property type="entry name" value="ZINC_FINGER_C2H2_1"/>
    <property type="match status" value="1"/>
</dbReference>
<dbReference type="GO" id="GO:0003700">
    <property type="term" value="F:DNA-binding transcription factor activity"/>
    <property type="evidence" value="ECO:0007669"/>
    <property type="project" value="TreeGrafter"/>
</dbReference>
<name>A0AAN7JMK8_9MYRT</name>
<sequence>METSSIDQKHADNTCRLRSVTSRNGDYLRDNLRRQEKARMMGGGKMEEVGGVELGEMMCGGDGPLKSMAELLQQEDKRMIIQKAIKDQECCRYGSFPQSLLPPPFQTRPNQLKPSLPLRISLSLSPTQIFPVFWKLGTRTHPLQTYLLVFGVVYDPDAEVIALSPKTLMATNRFICEICSKGFQRDQNLQLHRRGHNLPWKLKQRTDKDVVRKKVYICPEKTCVHHDPSRALGDLTGIKKHFSRKHGEKKWKCDKCSKKYAVQSDWKAHSKICGTREYKCDCGTLFSRKDSFITHRAFCDALADESSKFTSNLNFGSTAMTGNDNRVSNFSGLPQPQGFPHQASSFLHSGATGFADMGMMGSGAAGNLFGPSAMENYGGMLPNSAGLSLSVFPQMGLKEEGGGSIMGGSSISMGLMGSGIRTLYNAEANTGDHHVSRLQPKPPPAPMSATALLQKAAQMGSTRSSSNPGSMFASGFGLMSSLSSSSSSSQSRGNSGTEQLLVSAGTRKHGHGDHNQHQHHQQQLFGVSASVDMNLTRDFLGMGGSDHHGGAVGPNYPSNNLFFNEELAKFASSFGSGSFAQTFAGDNPQ</sequence>
<accession>A0AAN7JMK8</accession>
<evidence type="ECO:0000259" key="10">
    <source>
        <dbReference type="PROSITE" id="PS50157"/>
    </source>
</evidence>
<evidence type="ECO:0000256" key="9">
    <source>
        <dbReference type="SAM" id="MobiDB-lite"/>
    </source>
</evidence>
<proteinExistence type="predicted"/>
<evidence type="ECO:0000256" key="3">
    <source>
        <dbReference type="ARBA" id="ARBA00022771"/>
    </source>
</evidence>
<dbReference type="InterPro" id="IPR036236">
    <property type="entry name" value="Znf_C2H2_sf"/>
</dbReference>
<dbReference type="SMART" id="SM00355">
    <property type="entry name" value="ZnF_C2H2"/>
    <property type="match status" value="3"/>
</dbReference>
<organism evidence="11 12">
    <name type="scientific">Trapa incisa</name>
    <dbReference type="NCBI Taxonomy" id="236973"/>
    <lineage>
        <taxon>Eukaryota</taxon>
        <taxon>Viridiplantae</taxon>
        <taxon>Streptophyta</taxon>
        <taxon>Embryophyta</taxon>
        <taxon>Tracheophyta</taxon>
        <taxon>Spermatophyta</taxon>
        <taxon>Magnoliopsida</taxon>
        <taxon>eudicotyledons</taxon>
        <taxon>Gunneridae</taxon>
        <taxon>Pentapetalae</taxon>
        <taxon>rosids</taxon>
        <taxon>malvids</taxon>
        <taxon>Myrtales</taxon>
        <taxon>Lythraceae</taxon>
        <taxon>Trapa</taxon>
    </lineage>
</organism>
<comment type="caution">
    <text evidence="11">The sequence shown here is derived from an EMBL/GenBank/DDBJ whole genome shotgun (WGS) entry which is preliminary data.</text>
</comment>
<feature type="region of interest" description="Disordered" evidence="9">
    <location>
        <begin position="431"/>
        <end position="470"/>
    </location>
</feature>
<evidence type="ECO:0000313" key="12">
    <source>
        <dbReference type="Proteomes" id="UP001345219"/>
    </source>
</evidence>
<feature type="compositionally biased region" description="Polar residues" evidence="9">
    <location>
        <begin position="459"/>
        <end position="469"/>
    </location>
</feature>
<keyword evidence="5" id="KW-0805">Transcription regulation</keyword>
<keyword evidence="4" id="KW-0862">Zinc</keyword>
<dbReference type="Gene3D" id="3.30.160.60">
    <property type="entry name" value="Classic Zinc Finger"/>
    <property type="match status" value="1"/>
</dbReference>
<keyword evidence="1" id="KW-0479">Metal-binding</keyword>
<dbReference type="FunFam" id="3.30.160.60:FF:000554">
    <property type="entry name" value="protein indeterminate-domain 12-like"/>
    <property type="match status" value="1"/>
</dbReference>
<reference evidence="11 12" key="1">
    <citation type="journal article" date="2023" name="Hortic Res">
        <title>Pangenome of water caltrop reveals structural variations and asymmetric subgenome divergence after allopolyploidization.</title>
        <authorList>
            <person name="Zhang X."/>
            <person name="Chen Y."/>
            <person name="Wang L."/>
            <person name="Yuan Y."/>
            <person name="Fang M."/>
            <person name="Shi L."/>
            <person name="Lu R."/>
            <person name="Comes H.P."/>
            <person name="Ma Y."/>
            <person name="Chen Y."/>
            <person name="Huang G."/>
            <person name="Zhou Y."/>
            <person name="Zheng Z."/>
            <person name="Qiu Y."/>
        </authorList>
    </citation>
    <scope>NUCLEOTIDE SEQUENCE [LARGE SCALE GENOMIC DNA]</scope>
    <source>
        <tissue evidence="11">Roots</tissue>
    </source>
</reference>
<dbReference type="PROSITE" id="PS50157">
    <property type="entry name" value="ZINC_FINGER_C2H2_2"/>
    <property type="match status" value="1"/>
</dbReference>
<feature type="domain" description="C2H2-type" evidence="10">
    <location>
        <begin position="174"/>
        <end position="196"/>
    </location>
</feature>
<dbReference type="InterPro" id="IPR013087">
    <property type="entry name" value="Znf_C2H2_type"/>
</dbReference>
<dbReference type="SUPFAM" id="SSF57667">
    <property type="entry name" value="beta-beta-alpha zinc fingers"/>
    <property type="match status" value="1"/>
</dbReference>
<evidence type="ECO:0000256" key="2">
    <source>
        <dbReference type="ARBA" id="ARBA00022737"/>
    </source>
</evidence>
<dbReference type="GO" id="GO:0005634">
    <property type="term" value="C:nucleus"/>
    <property type="evidence" value="ECO:0007669"/>
    <property type="project" value="TreeGrafter"/>
</dbReference>
<gene>
    <name evidence="11" type="ORF">SAY87_027535</name>
</gene>
<keyword evidence="12" id="KW-1185">Reference proteome</keyword>
<dbReference type="AlphaFoldDB" id="A0AAN7JMK8"/>
<protein>
    <recommendedName>
        <fullName evidence="10">C2H2-type domain-containing protein</fullName>
    </recommendedName>
</protein>
<keyword evidence="3 8" id="KW-0863">Zinc-finger</keyword>